<evidence type="ECO:0000313" key="3">
    <source>
        <dbReference type="Proteomes" id="UP001180020"/>
    </source>
</evidence>
<organism evidence="2 3">
    <name type="scientific">Acorus calamus</name>
    <name type="common">Sweet flag</name>
    <dbReference type="NCBI Taxonomy" id="4465"/>
    <lineage>
        <taxon>Eukaryota</taxon>
        <taxon>Viridiplantae</taxon>
        <taxon>Streptophyta</taxon>
        <taxon>Embryophyta</taxon>
        <taxon>Tracheophyta</taxon>
        <taxon>Spermatophyta</taxon>
        <taxon>Magnoliopsida</taxon>
        <taxon>Liliopsida</taxon>
        <taxon>Acoraceae</taxon>
        <taxon>Acorus</taxon>
    </lineage>
</organism>
<dbReference type="InterPro" id="IPR027417">
    <property type="entry name" value="P-loop_NTPase"/>
</dbReference>
<name>A0AAV9DBF4_ACOCL</name>
<dbReference type="Gene3D" id="3.40.50.300">
    <property type="entry name" value="P-loop containing nucleotide triphosphate hydrolases"/>
    <property type="match status" value="1"/>
</dbReference>
<dbReference type="Proteomes" id="UP001180020">
    <property type="component" value="Unassembled WGS sequence"/>
</dbReference>
<feature type="region of interest" description="Disordered" evidence="1">
    <location>
        <begin position="1"/>
        <end position="49"/>
    </location>
</feature>
<comment type="caution">
    <text evidence="2">The sequence shown here is derived from an EMBL/GenBank/DDBJ whole genome shotgun (WGS) entry which is preliminary data.</text>
</comment>
<dbReference type="PANTHER" id="PTHR14241:SF32">
    <property type="entry name" value="VWFA DOMAIN-CONTAINING PROTEIN-RELATED"/>
    <property type="match status" value="1"/>
</dbReference>
<dbReference type="PANTHER" id="PTHR14241">
    <property type="entry name" value="INTERFERON-INDUCED PROTEIN 44"/>
    <property type="match status" value="1"/>
</dbReference>
<gene>
    <name evidence="2" type="ORF">QJS10_CPB14g00396</name>
</gene>
<proteinExistence type="predicted"/>
<dbReference type="SUPFAM" id="SSF52540">
    <property type="entry name" value="P-loop containing nucleoside triphosphate hydrolases"/>
    <property type="match status" value="1"/>
</dbReference>
<evidence type="ECO:0000256" key="1">
    <source>
        <dbReference type="SAM" id="MobiDB-lite"/>
    </source>
</evidence>
<evidence type="ECO:0008006" key="4">
    <source>
        <dbReference type="Google" id="ProtNLM"/>
    </source>
</evidence>
<keyword evidence="3" id="KW-1185">Reference proteome</keyword>
<reference evidence="2" key="2">
    <citation type="submission" date="2023-06" db="EMBL/GenBank/DDBJ databases">
        <authorList>
            <person name="Ma L."/>
            <person name="Liu K.-W."/>
            <person name="Li Z."/>
            <person name="Hsiao Y.-Y."/>
            <person name="Qi Y."/>
            <person name="Fu T."/>
            <person name="Tang G."/>
            <person name="Zhang D."/>
            <person name="Sun W.-H."/>
            <person name="Liu D.-K."/>
            <person name="Li Y."/>
            <person name="Chen G.-Z."/>
            <person name="Liu X.-D."/>
            <person name="Liao X.-Y."/>
            <person name="Jiang Y.-T."/>
            <person name="Yu X."/>
            <person name="Hao Y."/>
            <person name="Huang J."/>
            <person name="Zhao X.-W."/>
            <person name="Ke S."/>
            <person name="Chen Y.-Y."/>
            <person name="Wu W.-L."/>
            <person name="Hsu J.-L."/>
            <person name="Lin Y.-F."/>
            <person name="Huang M.-D."/>
            <person name="Li C.-Y."/>
            <person name="Huang L."/>
            <person name="Wang Z.-W."/>
            <person name="Zhao X."/>
            <person name="Zhong W.-Y."/>
            <person name="Peng D.-H."/>
            <person name="Ahmad S."/>
            <person name="Lan S."/>
            <person name="Zhang J.-S."/>
            <person name="Tsai W.-C."/>
            <person name="Van De Peer Y."/>
            <person name="Liu Z.-J."/>
        </authorList>
    </citation>
    <scope>NUCLEOTIDE SEQUENCE</scope>
    <source>
        <strain evidence="2">CP</strain>
        <tissue evidence="2">Leaves</tissue>
    </source>
</reference>
<dbReference type="EMBL" id="JAUJYO010000014">
    <property type="protein sequence ID" value="KAK1298216.1"/>
    <property type="molecule type" value="Genomic_DNA"/>
</dbReference>
<evidence type="ECO:0000313" key="2">
    <source>
        <dbReference type="EMBL" id="KAK1298216.1"/>
    </source>
</evidence>
<sequence length="389" mass="44018">MGGGNPSNTIASEGDKEDNDDGYVEVSDPDSSSSTVHESRGPEQARRDRAHDEVLQLYSSMQVRIGTRSVAKDRIRRYKPGDWIEGVGGTARSDYEIPDTTTLLIIGPEGSGKSSLVNRISRAFEDDASAPDRAQVAYNWSVGMGTHYFKEYMIPRGSSAFCVYDTRGLSNDRSENLGLIKKWMTEGVRHGDLDLRSSDLSGEMRVRKTASQIGGRYRKRAVNFVIFVVDMTSVLKSMDARDKCYTDLVADAFSSPFLSFKDDKPVIVLTHGDELSRFDRARVRIHLGEVLGVPPTKQFFEIPDTDDWSTDLAIVEMLRHCLERADRNLPLKKTSPLEMWKTLDRAHSFEAWVLLLEVCLLCFTYMMIISKNPREKHVDWHSIRHLWLG</sequence>
<accession>A0AAV9DBF4</accession>
<reference evidence="2" key="1">
    <citation type="journal article" date="2023" name="Nat. Commun.">
        <title>Diploid and tetraploid genomes of Acorus and the evolution of monocots.</title>
        <authorList>
            <person name="Ma L."/>
            <person name="Liu K.W."/>
            <person name="Li Z."/>
            <person name="Hsiao Y.Y."/>
            <person name="Qi Y."/>
            <person name="Fu T."/>
            <person name="Tang G.D."/>
            <person name="Zhang D."/>
            <person name="Sun W.H."/>
            <person name="Liu D.K."/>
            <person name="Li Y."/>
            <person name="Chen G.Z."/>
            <person name="Liu X.D."/>
            <person name="Liao X.Y."/>
            <person name="Jiang Y.T."/>
            <person name="Yu X."/>
            <person name="Hao Y."/>
            <person name="Huang J."/>
            <person name="Zhao X.W."/>
            <person name="Ke S."/>
            <person name="Chen Y.Y."/>
            <person name="Wu W.L."/>
            <person name="Hsu J.L."/>
            <person name="Lin Y.F."/>
            <person name="Huang M.D."/>
            <person name="Li C.Y."/>
            <person name="Huang L."/>
            <person name="Wang Z.W."/>
            <person name="Zhao X."/>
            <person name="Zhong W.Y."/>
            <person name="Peng D.H."/>
            <person name="Ahmad S."/>
            <person name="Lan S."/>
            <person name="Zhang J.S."/>
            <person name="Tsai W.C."/>
            <person name="Van de Peer Y."/>
            <person name="Liu Z.J."/>
        </authorList>
    </citation>
    <scope>NUCLEOTIDE SEQUENCE</scope>
    <source>
        <strain evidence="2">CP</strain>
    </source>
</reference>
<feature type="compositionally biased region" description="Polar residues" evidence="1">
    <location>
        <begin position="1"/>
        <end position="11"/>
    </location>
</feature>
<feature type="compositionally biased region" description="Basic and acidic residues" evidence="1">
    <location>
        <begin position="37"/>
        <end position="49"/>
    </location>
</feature>
<dbReference type="CDD" id="cd00882">
    <property type="entry name" value="Ras_like_GTPase"/>
    <property type="match status" value="1"/>
</dbReference>
<dbReference type="AlphaFoldDB" id="A0AAV9DBF4"/>
<protein>
    <recommendedName>
        <fullName evidence="4">G domain-containing protein</fullName>
    </recommendedName>
</protein>